<reference evidence="1" key="1">
    <citation type="journal article" date="2023" name="Mol. Phylogenet. Evol.">
        <title>Genome-scale phylogeny and comparative genomics of the fungal order Sordariales.</title>
        <authorList>
            <person name="Hensen N."/>
            <person name="Bonometti L."/>
            <person name="Westerberg I."/>
            <person name="Brannstrom I.O."/>
            <person name="Guillou S."/>
            <person name="Cros-Aarteil S."/>
            <person name="Calhoun S."/>
            <person name="Haridas S."/>
            <person name="Kuo A."/>
            <person name="Mondo S."/>
            <person name="Pangilinan J."/>
            <person name="Riley R."/>
            <person name="LaButti K."/>
            <person name="Andreopoulos B."/>
            <person name="Lipzen A."/>
            <person name="Chen C."/>
            <person name="Yan M."/>
            <person name="Daum C."/>
            <person name="Ng V."/>
            <person name="Clum A."/>
            <person name="Steindorff A."/>
            <person name="Ohm R.A."/>
            <person name="Martin F."/>
            <person name="Silar P."/>
            <person name="Natvig D.O."/>
            <person name="Lalanne C."/>
            <person name="Gautier V."/>
            <person name="Ament-Velasquez S.L."/>
            <person name="Kruys A."/>
            <person name="Hutchinson M.I."/>
            <person name="Powell A.J."/>
            <person name="Barry K."/>
            <person name="Miller A.N."/>
            <person name="Grigoriev I.V."/>
            <person name="Debuchy R."/>
            <person name="Gladieux P."/>
            <person name="Hiltunen Thoren M."/>
            <person name="Johannesson H."/>
        </authorList>
    </citation>
    <scope>NUCLEOTIDE SEQUENCE</scope>
    <source>
        <strain evidence="1">CBS 333.67</strain>
    </source>
</reference>
<evidence type="ECO:0000313" key="1">
    <source>
        <dbReference type="EMBL" id="KAK3304093.1"/>
    </source>
</evidence>
<keyword evidence="2" id="KW-1185">Reference proteome</keyword>
<reference evidence="1" key="2">
    <citation type="submission" date="2023-06" db="EMBL/GenBank/DDBJ databases">
        <authorList>
            <consortium name="Lawrence Berkeley National Laboratory"/>
            <person name="Mondo S.J."/>
            <person name="Hensen N."/>
            <person name="Bonometti L."/>
            <person name="Westerberg I."/>
            <person name="Brannstrom I.O."/>
            <person name="Guillou S."/>
            <person name="Cros-Aarteil S."/>
            <person name="Calhoun S."/>
            <person name="Haridas S."/>
            <person name="Kuo A."/>
            <person name="Pangilinan J."/>
            <person name="Riley R."/>
            <person name="Labutti K."/>
            <person name="Andreopoulos B."/>
            <person name="Lipzen A."/>
            <person name="Chen C."/>
            <person name="Yanf M."/>
            <person name="Daum C."/>
            <person name="Ng V."/>
            <person name="Clum A."/>
            <person name="Steindorff A."/>
            <person name="Ohm R."/>
            <person name="Martin F."/>
            <person name="Silar P."/>
            <person name="Natvig D."/>
            <person name="Lalanne C."/>
            <person name="Gautier V."/>
            <person name="Ament-Velasquez S.L."/>
            <person name="Kruys A."/>
            <person name="Hutchinson M.I."/>
            <person name="Powell A.J."/>
            <person name="Barry K."/>
            <person name="Miller A.N."/>
            <person name="Grigoriev I.V."/>
            <person name="Debuchy R."/>
            <person name="Gladieux P."/>
            <person name="Thoren M.H."/>
            <person name="Johannesson H."/>
        </authorList>
    </citation>
    <scope>NUCLEOTIDE SEQUENCE</scope>
    <source>
        <strain evidence="1">CBS 333.67</strain>
    </source>
</reference>
<sequence length="221" mass="23971">MLVWLKCVALPVRCGERLLQCQSGAIEKGGWLNERNECVGSSAEPKRDESGPGAYVWLDRSVLTSRPLIQQQQSRRGIVSFNCQGLNGRRSLPVRVLAGFGRPHDEETAEVTHGSQIPLFPGERLIVNGRKSFTTSCLDVGYGIISPHPVRIPTMNGAAGEMGEVLHNQKLEEETAAFKIKKAPTGPCARLGGAHGRTTLIGCTECPAHSSFRDKNSISVL</sequence>
<dbReference type="EMBL" id="JAUDZG010000005">
    <property type="protein sequence ID" value="KAK3304093.1"/>
    <property type="molecule type" value="Genomic_DNA"/>
</dbReference>
<evidence type="ECO:0000313" key="2">
    <source>
        <dbReference type="Proteomes" id="UP001273166"/>
    </source>
</evidence>
<dbReference type="RefSeq" id="XP_062719873.1">
    <property type="nucleotide sequence ID" value="XM_062867971.1"/>
</dbReference>
<proteinExistence type="predicted"/>
<accession>A0AAJ0GQ46</accession>
<organism evidence="1 2">
    <name type="scientific">Chaetomium strumarium</name>
    <dbReference type="NCBI Taxonomy" id="1170767"/>
    <lineage>
        <taxon>Eukaryota</taxon>
        <taxon>Fungi</taxon>
        <taxon>Dikarya</taxon>
        <taxon>Ascomycota</taxon>
        <taxon>Pezizomycotina</taxon>
        <taxon>Sordariomycetes</taxon>
        <taxon>Sordariomycetidae</taxon>
        <taxon>Sordariales</taxon>
        <taxon>Chaetomiaceae</taxon>
        <taxon>Chaetomium</taxon>
    </lineage>
</organism>
<dbReference type="Proteomes" id="UP001273166">
    <property type="component" value="Unassembled WGS sequence"/>
</dbReference>
<comment type="caution">
    <text evidence="1">The sequence shown here is derived from an EMBL/GenBank/DDBJ whole genome shotgun (WGS) entry which is preliminary data.</text>
</comment>
<dbReference type="AlphaFoldDB" id="A0AAJ0GQ46"/>
<dbReference type="GeneID" id="87886800"/>
<name>A0AAJ0GQ46_9PEZI</name>
<gene>
    <name evidence="1" type="ORF">B0T15DRAFT_512291</name>
</gene>
<protein>
    <submittedName>
        <fullName evidence="1">Uncharacterized protein</fullName>
    </submittedName>
</protein>